<organism>
    <name type="scientific">Solenopsis invicta</name>
    <name type="common">Red imported fire ant</name>
    <name type="synonym">Solenopsis wagneri</name>
    <dbReference type="NCBI Taxonomy" id="13686"/>
    <lineage>
        <taxon>Eukaryota</taxon>
        <taxon>Metazoa</taxon>
        <taxon>Ecdysozoa</taxon>
        <taxon>Arthropoda</taxon>
        <taxon>Hexapoda</taxon>
        <taxon>Insecta</taxon>
        <taxon>Pterygota</taxon>
        <taxon>Neoptera</taxon>
        <taxon>Endopterygota</taxon>
        <taxon>Hymenoptera</taxon>
        <taxon>Apocrita</taxon>
        <taxon>Aculeata</taxon>
        <taxon>Formicoidea</taxon>
        <taxon>Formicidae</taxon>
        <taxon>Myrmicinae</taxon>
        <taxon>Solenopsis</taxon>
    </lineage>
</organism>
<dbReference type="AlphaFoldDB" id="E9II74"/>
<evidence type="ECO:0000313" key="1">
    <source>
        <dbReference type="EMBL" id="EFZ19731.1"/>
    </source>
</evidence>
<dbReference type="EMBL" id="GL763377">
    <property type="protein sequence ID" value="EFZ19731.1"/>
    <property type="molecule type" value="Genomic_DNA"/>
</dbReference>
<dbReference type="HOGENOM" id="CLU_1930160_0_0_1"/>
<proteinExistence type="predicted"/>
<reference evidence="1" key="1">
    <citation type="journal article" date="2011" name="Proc. Natl. Acad. Sci. U.S.A.">
        <title>The genome of the fire ant Solenopsis invicta.</title>
        <authorList>
            <person name="Wurm Y."/>
            <person name="Wang J."/>
            <person name="Riba-Grognuz O."/>
            <person name="Corona M."/>
            <person name="Nygaard S."/>
            <person name="Hunt B.G."/>
            <person name="Ingram K.K."/>
            <person name="Falquet L."/>
            <person name="Nipitwattanaphon M."/>
            <person name="Gotzek D."/>
            <person name="Dijkstra M.B."/>
            <person name="Oettler J."/>
            <person name="Comtesse F."/>
            <person name="Shih C.J."/>
            <person name="Wu W.J."/>
            <person name="Yang C.C."/>
            <person name="Thomas J."/>
            <person name="Beaudoing E."/>
            <person name="Pradervand S."/>
            <person name="Flegel V."/>
            <person name="Cook E.D."/>
            <person name="Fabbretti R."/>
            <person name="Stockinger H."/>
            <person name="Long L."/>
            <person name="Farmerie W.G."/>
            <person name="Oakey J."/>
            <person name="Boomsma J.J."/>
            <person name="Pamilo P."/>
            <person name="Yi S.V."/>
            <person name="Heinze J."/>
            <person name="Goodisman M.A."/>
            <person name="Farinelli L."/>
            <person name="Harshman K."/>
            <person name="Hulo N."/>
            <person name="Cerutti L."/>
            <person name="Xenarios I."/>
            <person name="Shoemaker D."/>
            <person name="Keller L."/>
        </authorList>
    </citation>
    <scope>NUCLEOTIDE SEQUENCE [LARGE SCALE GENOMIC DNA]</scope>
</reference>
<feature type="non-terminal residue" evidence="1">
    <location>
        <position position="131"/>
    </location>
</feature>
<name>E9II74_SOLIN</name>
<gene>
    <name evidence="1" type="ORF">SINV_15687</name>
</gene>
<accession>E9II74</accession>
<protein>
    <submittedName>
        <fullName evidence="1">Uncharacterized protein</fullName>
    </submittedName>
</protein>
<sequence length="131" mass="15419">MRYTIIYYLSERRLLKLSLKMQSRADFSKTTLGTIKRRQYYYEKVSAIFFFSNLLFHSTAESLTDCRLIAGILSYLYHIKMVLTLNCPLSEEENIRSRRIYSSEKSAIKFIYTKCGEVQVQLKLCEETNPG</sequence>